<feature type="transmembrane region" description="Helical" evidence="2">
    <location>
        <begin position="33"/>
        <end position="57"/>
    </location>
</feature>
<dbReference type="Proteomes" id="UP000315295">
    <property type="component" value="Unassembled WGS sequence"/>
</dbReference>
<dbReference type="AlphaFoldDB" id="A0A540K7I5"/>
<feature type="region of interest" description="Disordered" evidence="1">
    <location>
        <begin position="134"/>
        <end position="162"/>
    </location>
</feature>
<organism evidence="3 4">
    <name type="scientific">Malus baccata</name>
    <name type="common">Siberian crab apple</name>
    <name type="synonym">Pyrus baccata</name>
    <dbReference type="NCBI Taxonomy" id="106549"/>
    <lineage>
        <taxon>Eukaryota</taxon>
        <taxon>Viridiplantae</taxon>
        <taxon>Streptophyta</taxon>
        <taxon>Embryophyta</taxon>
        <taxon>Tracheophyta</taxon>
        <taxon>Spermatophyta</taxon>
        <taxon>Magnoliopsida</taxon>
        <taxon>eudicotyledons</taxon>
        <taxon>Gunneridae</taxon>
        <taxon>Pentapetalae</taxon>
        <taxon>rosids</taxon>
        <taxon>fabids</taxon>
        <taxon>Rosales</taxon>
        <taxon>Rosaceae</taxon>
        <taxon>Amygdaloideae</taxon>
        <taxon>Maleae</taxon>
        <taxon>Malus</taxon>
    </lineage>
</organism>
<proteinExistence type="predicted"/>
<gene>
    <name evidence="3" type="ORF">C1H46_044271</name>
</gene>
<dbReference type="EMBL" id="VIEB01001921">
    <property type="protein sequence ID" value="TQD70195.1"/>
    <property type="molecule type" value="Genomic_DNA"/>
</dbReference>
<feature type="compositionally biased region" description="Acidic residues" evidence="1">
    <location>
        <begin position="142"/>
        <end position="160"/>
    </location>
</feature>
<evidence type="ECO:0000256" key="2">
    <source>
        <dbReference type="SAM" id="Phobius"/>
    </source>
</evidence>
<reference evidence="3 4" key="1">
    <citation type="journal article" date="2019" name="G3 (Bethesda)">
        <title>Sequencing of a Wild Apple (Malus baccata) Genome Unravels the Differences Between Cultivated and Wild Apple Species Regarding Disease Resistance and Cold Tolerance.</title>
        <authorList>
            <person name="Chen X."/>
        </authorList>
    </citation>
    <scope>NUCLEOTIDE SEQUENCE [LARGE SCALE GENOMIC DNA]</scope>
    <source>
        <strain evidence="4">cv. Shandingzi</strain>
        <tissue evidence="3">Leaves</tissue>
    </source>
</reference>
<keyword evidence="2" id="KW-0472">Membrane</keyword>
<comment type="caution">
    <text evidence="3">The sequence shown here is derived from an EMBL/GenBank/DDBJ whole genome shotgun (WGS) entry which is preliminary data.</text>
</comment>
<evidence type="ECO:0000313" key="4">
    <source>
        <dbReference type="Proteomes" id="UP000315295"/>
    </source>
</evidence>
<sequence>MNLQMVVISPSWKEEESQSYEMQRESSFKPVRCLLETMLCAILLVSPVTVFIFGFHISYPQSFFSFNASISHDQFVLPHSLHTDVSHLQIQLGLLLQQLHNESSESKVLLKFLDQVLRIAISLDKLADSIEKKHQPDKDEVSTVDEDFTNPEEGEAEAEEQVPGGTIFTSGEIRITFHQNKTGRLGRKIFLG</sequence>
<evidence type="ECO:0000313" key="3">
    <source>
        <dbReference type="EMBL" id="TQD70195.1"/>
    </source>
</evidence>
<evidence type="ECO:0000256" key="1">
    <source>
        <dbReference type="SAM" id="MobiDB-lite"/>
    </source>
</evidence>
<keyword evidence="2" id="KW-0812">Transmembrane</keyword>
<name>A0A540K7I5_MALBA</name>
<keyword evidence="2" id="KW-1133">Transmembrane helix</keyword>
<protein>
    <submittedName>
        <fullName evidence="3">Uncharacterized protein</fullName>
    </submittedName>
</protein>
<keyword evidence="4" id="KW-1185">Reference proteome</keyword>
<accession>A0A540K7I5</accession>